<dbReference type="SUPFAM" id="SSF51735">
    <property type="entry name" value="NAD(P)-binding Rossmann-fold domains"/>
    <property type="match status" value="1"/>
</dbReference>
<protein>
    <recommendedName>
        <fullName evidence="1">Enoyl reductase (ER) domain-containing protein</fullName>
    </recommendedName>
</protein>
<dbReference type="PANTHER" id="PTHR45033:SF2">
    <property type="entry name" value="ZINC-TYPE ALCOHOL DEHYDROGENASE-LIKE PROTEIN C1773.06C"/>
    <property type="match status" value="1"/>
</dbReference>
<reference evidence="2" key="1">
    <citation type="journal article" date="2020" name="Stud. Mycol.">
        <title>101 Dothideomycetes genomes: a test case for predicting lifestyles and emergence of pathogens.</title>
        <authorList>
            <person name="Haridas S."/>
            <person name="Albert R."/>
            <person name="Binder M."/>
            <person name="Bloem J."/>
            <person name="Labutti K."/>
            <person name="Salamov A."/>
            <person name="Andreopoulos B."/>
            <person name="Baker S."/>
            <person name="Barry K."/>
            <person name="Bills G."/>
            <person name="Bluhm B."/>
            <person name="Cannon C."/>
            <person name="Castanera R."/>
            <person name="Culley D."/>
            <person name="Daum C."/>
            <person name="Ezra D."/>
            <person name="Gonzalez J."/>
            <person name="Henrissat B."/>
            <person name="Kuo A."/>
            <person name="Liang C."/>
            <person name="Lipzen A."/>
            <person name="Lutzoni F."/>
            <person name="Magnuson J."/>
            <person name="Mondo S."/>
            <person name="Nolan M."/>
            <person name="Ohm R."/>
            <person name="Pangilinan J."/>
            <person name="Park H.-J."/>
            <person name="Ramirez L."/>
            <person name="Alfaro M."/>
            <person name="Sun H."/>
            <person name="Tritt A."/>
            <person name="Yoshinaga Y."/>
            <person name="Zwiers L.-H."/>
            <person name="Turgeon B."/>
            <person name="Goodwin S."/>
            <person name="Spatafora J."/>
            <person name="Crous P."/>
            <person name="Grigoriev I."/>
        </authorList>
    </citation>
    <scope>NUCLEOTIDE SEQUENCE</scope>
    <source>
        <strain evidence="2">CBS 627.86</strain>
    </source>
</reference>
<dbReference type="AlphaFoldDB" id="A0A6A5ZBM9"/>
<evidence type="ECO:0000313" key="2">
    <source>
        <dbReference type="EMBL" id="KAF2116646.1"/>
    </source>
</evidence>
<feature type="domain" description="Enoyl reductase (ER)" evidence="1">
    <location>
        <begin position="17"/>
        <end position="363"/>
    </location>
</feature>
<dbReference type="Gene3D" id="3.40.50.720">
    <property type="entry name" value="NAD(P)-binding Rossmann-like Domain"/>
    <property type="match status" value="1"/>
</dbReference>
<organism evidence="2 3">
    <name type="scientific">Lophiotrema nucula</name>
    <dbReference type="NCBI Taxonomy" id="690887"/>
    <lineage>
        <taxon>Eukaryota</taxon>
        <taxon>Fungi</taxon>
        <taxon>Dikarya</taxon>
        <taxon>Ascomycota</taxon>
        <taxon>Pezizomycotina</taxon>
        <taxon>Dothideomycetes</taxon>
        <taxon>Pleosporomycetidae</taxon>
        <taxon>Pleosporales</taxon>
        <taxon>Lophiotremataceae</taxon>
        <taxon>Lophiotrema</taxon>
    </lineage>
</organism>
<evidence type="ECO:0000259" key="1">
    <source>
        <dbReference type="SMART" id="SM00829"/>
    </source>
</evidence>
<proteinExistence type="predicted"/>
<dbReference type="Gene3D" id="3.90.180.10">
    <property type="entry name" value="Medium-chain alcohol dehydrogenases, catalytic domain"/>
    <property type="match status" value="1"/>
</dbReference>
<dbReference type="CDD" id="cd08276">
    <property type="entry name" value="MDR7"/>
    <property type="match status" value="1"/>
</dbReference>
<dbReference type="SMART" id="SM00829">
    <property type="entry name" value="PKS_ER"/>
    <property type="match status" value="1"/>
</dbReference>
<dbReference type="PANTHER" id="PTHR45033">
    <property type="match status" value="1"/>
</dbReference>
<dbReference type="InterPro" id="IPR013154">
    <property type="entry name" value="ADH-like_N"/>
</dbReference>
<dbReference type="InterPro" id="IPR052711">
    <property type="entry name" value="Zinc_ADH-like"/>
</dbReference>
<dbReference type="InterPro" id="IPR036291">
    <property type="entry name" value="NAD(P)-bd_dom_sf"/>
</dbReference>
<dbReference type="Pfam" id="PF08240">
    <property type="entry name" value="ADH_N"/>
    <property type="match status" value="1"/>
</dbReference>
<dbReference type="Pfam" id="PF00107">
    <property type="entry name" value="ADH_zinc_N"/>
    <property type="match status" value="1"/>
</dbReference>
<keyword evidence="3" id="KW-1185">Reference proteome</keyword>
<dbReference type="SUPFAM" id="SSF50129">
    <property type="entry name" value="GroES-like"/>
    <property type="match status" value="1"/>
</dbReference>
<dbReference type="EMBL" id="ML977320">
    <property type="protein sequence ID" value="KAF2116646.1"/>
    <property type="molecule type" value="Genomic_DNA"/>
</dbReference>
<dbReference type="GO" id="GO:0016491">
    <property type="term" value="F:oxidoreductase activity"/>
    <property type="evidence" value="ECO:0007669"/>
    <property type="project" value="InterPro"/>
</dbReference>
<gene>
    <name evidence="2" type="ORF">BDV96DRAFT_645064</name>
</gene>
<dbReference type="InterPro" id="IPR020843">
    <property type="entry name" value="ER"/>
</dbReference>
<evidence type="ECO:0000313" key="3">
    <source>
        <dbReference type="Proteomes" id="UP000799770"/>
    </source>
</evidence>
<name>A0A6A5ZBM9_9PLEO</name>
<dbReference type="OrthoDB" id="3509362at2759"/>
<accession>A0A6A5ZBM9</accession>
<dbReference type="InterPro" id="IPR013149">
    <property type="entry name" value="ADH-like_C"/>
</dbReference>
<sequence>MSSPTTSAAWTIPSHASDVKHLNKKDISLPALGDKQVLIKITAVSLNFRDVLISTRSPAYPGVHKEDLVPGSDGAGIIISAGSNSKWAGKEGTSVVLHPSTWLNGDIRNLHGDQVFGGSSVDGTLQTYRVTDDEQIIEAPKGWTGTEIAGLLTAGGTAWAAIRGSLDARLDGEVEAYKGSWTERRLEGKWVLTQGTGGVSCAAIQIASALGARVIATSSSDAKLDFAKKLGAKHVVNYKKTPSWEEEVLRITEGKGVDHVIEVGGATTIMQSVAATRPGGLISVIGILTQAESIPAAFVPAVLFGAKIVKGCTAFSRDTSAEFVKFAEANNLKPVIAKTFGFGEVVEAFQELQKQNAVGKLVVKISGK</sequence>
<dbReference type="InterPro" id="IPR011032">
    <property type="entry name" value="GroES-like_sf"/>
</dbReference>
<dbReference type="Proteomes" id="UP000799770">
    <property type="component" value="Unassembled WGS sequence"/>
</dbReference>